<gene>
    <name evidence="1" type="ORF">ACFO1S_13330</name>
</gene>
<protein>
    <submittedName>
        <fullName evidence="1">Cold-shock protein</fullName>
    </submittedName>
</protein>
<comment type="caution">
    <text evidence="1">The sequence shown here is derived from an EMBL/GenBank/DDBJ whole genome shotgun (WGS) entry which is preliminary data.</text>
</comment>
<dbReference type="InterPro" id="IPR025916">
    <property type="entry name" value="YdjO"/>
</dbReference>
<evidence type="ECO:0000313" key="2">
    <source>
        <dbReference type="Proteomes" id="UP001595755"/>
    </source>
</evidence>
<dbReference type="RefSeq" id="WP_204604881.1">
    <property type="nucleotide sequence ID" value="NZ_JBHSED010000023.1"/>
</dbReference>
<proteinExistence type="predicted"/>
<sequence>MYSSRKRPVEELPEEITTIWSCSDESCKGWMRDNFAFSSDPACPICQSQMVKSEKMLVALVNTSPNSSKL</sequence>
<dbReference type="Pfam" id="PF14169">
    <property type="entry name" value="YdjO"/>
    <property type="match status" value="1"/>
</dbReference>
<evidence type="ECO:0000313" key="1">
    <source>
        <dbReference type="EMBL" id="MFC4304404.1"/>
    </source>
</evidence>
<reference evidence="2" key="1">
    <citation type="journal article" date="2019" name="Int. J. Syst. Evol. Microbiol.">
        <title>The Global Catalogue of Microorganisms (GCM) 10K type strain sequencing project: providing services to taxonomists for standard genome sequencing and annotation.</title>
        <authorList>
            <consortium name="The Broad Institute Genomics Platform"/>
            <consortium name="The Broad Institute Genome Sequencing Center for Infectious Disease"/>
            <person name="Wu L."/>
            <person name="Ma J."/>
        </authorList>
    </citation>
    <scope>NUCLEOTIDE SEQUENCE [LARGE SCALE GENOMIC DNA]</scope>
    <source>
        <strain evidence="2">CGMCC 4.1641</strain>
    </source>
</reference>
<dbReference type="Proteomes" id="UP001595755">
    <property type="component" value="Unassembled WGS sequence"/>
</dbReference>
<dbReference type="EMBL" id="JBHSED010000023">
    <property type="protein sequence ID" value="MFC4304404.1"/>
    <property type="molecule type" value="Genomic_DNA"/>
</dbReference>
<name>A0ABV8SD02_9BACL</name>
<keyword evidence="2" id="KW-1185">Reference proteome</keyword>
<accession>A0ABV8SD02</accession>
<organism evidence="1 2">
    <name type="scientific">Cohnella boryungensis</name>
    <dbReference type="NCBI Taxonomy" id="768479"/>
    <lineage>
        <taxon>Bacteria</taxon>
        <taxon>Bacillati</taxon>
        <taxon>Bacillota</taxon>
        <taxon>Bacilli</taxon>
        <taxon>Bacillales</taxon>
        <taxon>Paenibacillaceae</taxon>
        <taxon>Cohnella</taxon>
    </lineage>
</organism>